<evidence type="ECO:0000313" key="2">
    <source>
        <dbReference type="Proteomes" id="UP000035909"/>
    </source>
</evidence>
<protein>
    <submittedName>
        <fullName evidence="1">Uncharacterized protein</fullName>
    </submittedName>
</protein>
<gene>
    <name evidence="1" type="ORF">ABT57_13775</name>
</gene>
<accession>A0A0J1H9R6</accession>
<keyword evidence="2" id="KW-1185">Reference proteome</keyword>
<sequence>MDYYAGIELQHIYLEVYAERYHSLRQYFEAYYCYRHGLVTRQNKPDWAQILPHAMPSKAARATGYLKLCVSELKLPLEVMVGKLKTLVRDDELSVAAIQHLLEQELAYVRITREEWKRLKDKGLLTAMPADYYRPDAQCYQDADSRFQRAAISFS</sequence>
<dbReference type="PATRIC" id="fig|320778.3.peg.3000"/>
<evidence type="ECO:0000313" key="1">
    <source>
        <dbReference type="EMBL" id="KLV08426.1"/>
    </source>
</evidence>
<dbReference type="AlphaFoldDB" id="A0A0J1H9R6"/>
<dbReference type="Proteomes" id="UP000035909">
    <property type="component" value="Unassembled WGS sequence"/>
</dbReference>
<comment type="caution">
    <text evidence="1">The sequence shown here is derived from an EMBL/GenBank/DDBJ whole genome shotgun (WGS) entry which is preliminary data.</text>
</comment>
<organism evidence="1 2">
    <name type="scientific">Photobacterium ganghwense</name>
    <dbReference type="NCBI Taxonomy" id="320778"/>
    <lineage>
        <taxon>Bacteria</taxon>
        <taxon>Pseudomonadati</taxon>
        <taxon>Pseudomonadota</taxon>
        <taxon>Gammaproteobacteria</taxon>
        <taxon>Vibrionales</taxon>
        <taxon>Vibrionaceae</taxon>
        <taxon>Photobacterium</taxon>
    </lineage>
</organism>
<proteinExistence type="predicted"/>
<dbReference type="EMBL" id="LDOU01000015">
    <property type="protein sequence ID" value="KLV08426.1"/>
    <property type="molecule type" value="Genomic_DNA"/>
</dbReference>
<name>A0A0J1H9R6_9GAMM</name>
<reference evidence="1 2" key="1">
    <citation type="submission" date="2015-05" db="EMBL/GenBank/DDBJ databases">
        <title>Photobacterium galathea sp. nov.</title>
        <authorList>
            <person name="Machado H."/>
            <person name="Gram L."/>
        </authorList>
    </citation>
    <scope>NUCLEOTIDE SEQUENCE [LARGE SCALE GENOMIC DNA]</scope>
    <source>
        <strain evidence="1 2">DSM 22954</strain>
    </source>
</reference>